<feature type="transmembrane region" description="Helical" evidence="5">
    <location>
        <begin position="44"/>
        <end position="64"/>
    </location>
</feature>
<dbReference type="STRING" id="34508.A0A4U5MEB5"/>
<name>A0A4U5MEB5_STECR</name>
<dbReference type="OrthoDB" id="5845060at2759"/>
<evidence type="ECO:0008006" key="8">
    <source>
        <dbReference type="Google" id="ProtNLM"/>
    </source>
</evidence>
<evidence type="ECO:0000256" key="5">
    <source>
        <dbReference type="SAM" id="Phobius"/>
    </source>
</evidence>
<evidence type="ECO:0000256" key="1">
    <source>
        <dbReference type="ARBA" id="ARBA00004141"/>
    </source>
</evidence>
<dbReference type="EMBL" id="AZBU02000008">
    <property type="protein sequence ID" value="TKR67498.1"/>
    <property type="molecule type" value="Genomic_DNA"/>
</dbReference>
<evidence type="ECO:0000256" key="4">
    <source>
        <dbReference type="ARBA" id="ARBA00023136"/>
    </source>
</evidence>
<keyword evidence="4 5" id="KW-0472">Membrane</keyword>
<reference evidence="6 7" key="2">
    <citation type="journal article" date="2019" name="G3 (Bethesda)">
        <title>Hybrid Assembly of the Genome of the Entomopathogenic Nematode Steinernema carpocapsae Identifies the X-Chromosome.</title>
        <authorList>
            <person name="Serra L."/>
            <person name="Macchietto M."/>
            <person name="Macias-Munoz A."/>
            <person name="McGill C.J."/>
            <person name="Rodriguez I.M."/>
            <person name="Rodriguez B."/>
            <person name="Murad R."/>
            <person name="Mortazavi A."/>
        </authorList>
    </citation>
    <scope>NUCLEOTIDE SEQUENCE [LARGE SCALE GENOMIC DNA]</scope>
    <source>
        <strain evidence="6 7">ALL</strain>
    </source>
</reference>
<dbReference type="AlphaFoldDB" id="A0A4U5MEB5"/>
<evidence type="ECO:0000256" key="2">
    <source>
        <dbReference type="ARBA" id="ARBA00022692"/>
    </source>
</evidence>
<organism evidence="6 7">
    <name type="scientific">Steinernema carpocapsae</name>
    <name type="common">Entomopathogenic nematode</name>
    <dbReference type="NCBI Taxonomy" id="34508"/>
    <lineage>
        <taxon>Eukaryota</taxon>
        <taxon>Metazoa</taxon>
        <taxon>Ecdysozoa</taxon>
        <taxon>Nematoda</taxon>
        <taxon>Chromadorea</taxon>
        <taxon>Rhabditida</taxon>
        <taxon>Tylenchina</taxon>
        <taxon>Panagrolaimomorpha</taxon>
        <taxon>Strongyloidoidea</taxon>
        <taxon>Steinernematidae</taxon>
        <taxon>Steinernema</taxon>
    </lineage>
</organism>
<proteinExistence type="predicted"/>
<comment type="caution">
    <text evidence="6">The sequence shown here is derived from an EMBL/GenBank/DDBJ whole genome shotgun (WGS) entry which is preliminary data.</text>
</comment>
<evidence type="ECO:0000256" key="3">
    <source>
        <dbReference type="ARBA" id="ARBA00022989"/>
    </source>
</evidence>
<sequence>MVKCGFATTRTALGTWNCAYVIIAIILIWVGAYVKGASIVTSPSIIGGIIAAGVFLLLVSLLGLYGTKTHNQVALFFYMVIIVLVAIVQFSVSVACLGQISEQNLSDWVSTGWKKSSNATIFDAEKNFHCCALEKEQQDPKHCSRICEDFPQEPQKCPPCLPIIVEKTAANLKMIGLVALFFAFTEFLGVWLTYRFRNLRDPSINPNLLFT</sequence>
<dbReference type="GO" id="GO:0016020">
    <property type="term" value="C:membrane"/>
    <property type="evidence" value="ECO:0007669"/>
    <property type="project" value="UniProtKB-SubCell"/>
</dbReference>
<evidence type="ECO:0000313" key="6">
    <source>
        <dbReference type="EMBL" id="TKR67498.1"/>
    </source>
</evidence>
<accession>A0A4U5MEB5</accession>
<feature type="transmembrane region" description="Helical" evidence="5">
    <location>
        <begin position="76"/>
        <end position="100"/>
    </location>
</feature>
<dbReference type="Pfam" id="PF00335">
    <property type="entry name" value="Tetraspanin"/>
    <property type="match status" value="1"/>
</dbReference>
<comment type="subcellular location">
    <subcellularLocation>
        <location evidence="1">Membrane</location>
        <topology evidence="1">Multi-pass membrane protein</topology>
    </subcellularLocation>
</comment>
<dbReference type="InterPro" id="IPR018499">
    <property type="entry name" value="Tetraspanin/Peripherin"/>
</dbReference>
<keyword evidence="2 5" id="KW-0812">Transmembrane</keyword>
<reference evidence="6 7" key="1">
    <citation type="journal article" date="2015" name="Genome Biol.">
        <title>Comparative genomics of Steinernema reveals deeply conserved gene regulatory networks.</title>
        <authorList>
            <person name="Dillman A.R."/>
            <person name="Macchietto M."/>
            <person name="Porter C.F."/>
            <person name="Rogers A."/>
            <person name="Williams B."/>
            <person name="Antoshechkin I."/>
            <person name="Lee M.M."/>
            <person name="Goodwin Z."/>
            <person name="Lu X."/>
            <person name="Lewis E.E."/>
            <person name="Goodrich-Blair H."/>
            <person name="Stock S.P."/>
            <person name="Adams B.J."/>
            <person name="Sternberg P.W."/>
            <person name="Mortazavi A."/>
        </authorList>
    </citation>
    <scope>NUCLEOTIDE SEQUENCE [LARGE SCALE GENOMIC DNA]</scope>
    <source>
        <strain evidence="6 7">ALL</strain>
    </source>
</reference>
<feature type="transmembrane region" description="Helical" evidence="5">
    <location>
        <begin position="174"/>
        <end position="194"/>
    </location>
</feature>
<gene>
    <name evidence="6" type="ORF">L596_023646</name>
</gene>
<dbReference type="PRINTS" id="PR00259">
    <property type="entry name" value="TMFOUR"/>
</dbReference>
<protein>
    <recommendedName>
        <fullName evidence="8">Tetraspanin</fullName>
    </recommendedName>
</protein>
<keyword evidence="3 5" id="KW-1133">Transmembrane helix</keyword>
<evidence type="ECO:0000313" key="7">
    <source>
        <dbReference type="Proteomes" id="UP000298663"/>
    </source>
</evidence>
<feature type="transmembrane region" description="Helical" evidence="5">
    <location>
        <begin position="12"/>
        <end position="32"/>
    </location>
</feature>
<keyword evidence="7" id="KW-1185">Reference proteome</keyword>
<dbReference type="Proteomes" id="UP000298663">
    <property type="component" value="Unassembled WGS sequence"/>
</dbReference>